<evidence type="ECO:0000256" key="2">
    <source>
        <dbReference type="SAM" id="SignalP"/>
    </source>
</evidence>
<evidence type="ECO:0000313" key="4">
    <source>
        <dbReference type="Proteomes" id="UP000694563"/>
    </source>
</evidence>
<evidence type="ECO:0008006" key="5">
    <source>
        <dbReference type="Google" id="ProtNLM"/>
    </source>
</evidence>
<accession>A0A8C3UDV7</accession>
<dbReference type="Ensembl" id="ENSCUST00005014655.1">
    <property type="protein sequence ID" value="ENSCUSP00005014098.1"/>
    <property type="gene ID" value="ENSCUSG00005009077.1"/>
</dbReference>
<dbReference type="AlphaFoldDB" id="A0A8C3UDV7"/>
<keyword evidence="4" id="KW-1185">Reference proteome</keyword>
<proteinExistence type="predicted"/>
<name>A0A8C3UDV7_CATUS</name>
<evidence type="ECO:0000256" key="1">
    <source>
        <dbReference type="SAM" id="MobiDB-lite"/>
    </source>
</evidence>
<feature type="region of interest" description="Disordered" evidence="1">
    <location>
        <begin position="28"/>
        <end position="62"/>
    </location>
</feature>
<reference evidence="3" key="3">
    <citation type="submission" date="2025-09" db="UniProtKB">
        <authorList>
            <consortium name="Ensembl"/>
        </authorList>
    </citation>
    <scope>IDENTIFICATION</scope>
</reference>
<feature type="signal peptide" evidence="2">
    <location>
        <begin position="1"/>
        <end position="15"/>
    </location>
</feature>
<organism evidence="3 4">
    <name type="scientific">Catharus ustulatus</name>
    <name type="common">Russet-backed thrush</name>
    <name type="synonym">Hylocichla ustulatus</name>
    <dbReference type="NCBI Taxonomy" id="91951"/>
    <lineage>
        <taxon>Eukaryota</taxon>
        <taxon>Metazoa</taxon>
        <taxon>Chordata</taxon>
        <taxon>Craniata</taxon>
        <taxon>Vertebrata</taxon>
        <taxon>Euteleostomi</taxon>
        <taxon>Archelosauria</taxon>
        <taxon>Archosauria</taxon>
        <taxon>Dinosauria</taxon>
        <taxon>Saurischia</taxon>
        <taxon>Theropoda</taxon>
        <taxon>Coelurosauria</taxon>
        <taxon>Aves</taxon>
        <taxon>Neognathae</taxon>
        <taxon>Neoaves</taxon>
        <taxon>Telluraves</taxon>
        <taxon>Australaves</taxon>
        <taxon>Passeriformes</taxon>
        <taxon>Turdidae</taxon>
        <taxon>Catharus</taxon>
    </lineage>
</organism>
<reference evidence="3" key="1">
    <citation type="submission" date="2020-10" db="EMBL/GenBank/DDBJ databases">
        <title>Catharus ustulatus (Swainson's thrush) genome, bCatUst1, primary haplotype v2.</title>
        <authorList>
            <person name="Delmore K."/>
            <person name="Vafadar M."/>
            <person name="Formenti G."/>
            <person name="Chow W."/>
            <person name="Pelan S."/>
            <person name="Howe K."/>
            <person name="Rhie A."/>
            <person name="Mountcastle J."/>
            <person name="Haase B."/>
            <person name="Fedrigo O."/>
            <person name="Jarvis E.D."/>
        </authorList>
    </citation>
    <scope>NUCLEOTIDE SEQUENCE [LARGE SCALE GENOMIC DNA]</scope>
</reference>
<protein>
    <recommendedName>
        <fullName evidence="5">Secreted protein</fullName>
    </recommendedName>
</protein>
<keyword evidence="2" id="KW-0732">Signal</keyword>
<feature type="compositionally biased region" description="Basic residues" evidence="1">
    <location>
        <begin position="36"/>
        <end position="45"/>
    </location>
</feature>
<reference evidence="3" key="2">
    <citation type="submission" date="2025-08" db="UniProtKB">
        <authorList>
            <consortium name="Ensembl"/>
        </authorList>
    </citation>
    <scope>IDENTIFICATION</scope>
</reference>
<dbReference type="Proteomes" id="UP000694563">
    <property type="component" value="Chromosome 2"/>
</dbReference>
<feature type="chain" id="PRO_5034274332" description="Secreted protein" evidence="2">
    <location>
        <begin position="16"/>
        <end position="62"/>
    </location>
</feature>
<evidence type="ECO:0000313" key="3">
    <source>
        <dbReference type="Ensembl" id="ENSCUSP00005014098.1"/>
    </source>
</evidence>
<sequence length="62" mass="7249">MRLVALFFRIKFISASSCVHHRSHQPIKGVDTHTHEQRHKGRWRYLVRDPSSPREASTPGSR</sequence>